<evidence type="ECO:0000256" key="2">
    <source>
        <dbReference type="ARBA" id="ARBA00022448"/>
    </source>
</evidence>
<gene>
    <name evidence="11" type="ORF">FAA97_18265</name>
</gene>
<dbReference type="GO" id="GO:0022857">
    <property type="term" value="F:transmembrane transporter activity"/>
    <property type="evidence" value="ECO:0007669"/>
    <property type="project" value="UniProtKB-UniRule"/>
</dbReference>
<evidence type="ECO:0000256" key="6">
    <source>
        <dbReference type="ARBA" id="ARBA00022989"/>
    </source>
</evidence>
<evidence type="ECO:0000313" key="12">
    <source>
        <dbReference type="Proteomes" id="UP000308828"/>
    </source>
</evidence>
<keyword evidence="5 9" id="KW-0812">Transmembrane</keyword>
<keyword evidence="7 9" id="KW-0472">Membrane</keyword>
<accession>A0A4S8NZ88</accession>
<dbReference type="AlphaFoldDB" id="A0A4S8NZ88"/>
<reference evidence="11 12" key="1">
    <citation type="submission" date="2019-04" db="EMBL/GenBank/DDBJ databases">
        <title>Genome sequence of strain shin9-1.</title>
        <authorList>
            <person name="Gao J."/>
            <person name="Sun J."/>
        </authorList>
    </citation>
    <scope>NUCLEOTIDE SEQUENCE [LARGE SCALE GENOMIC DNA]</scope>
    <source>
        <strain evidence="12">shin9-1</strain>
    </source>
</reference>
<proteinExistence type="inferred from homology"/>
<comment type="function">
    <text evidence="9">Part of the tripartite ATP-independent periplasmic (TRAP) transport system.</text>
</comment>
<comment type="similarity">
    <text evidence="8 9">Belongs to the TRAP transporter small permease family.</text>
</comment>
<evidence type="ECO:0000256" key="5">
    <source>
        <dbReference type="ARBA" id="ARBA00022692"/>
    </source>
</evidence>
<dbReference type="EMBL" id="STGV01000007">
    <property type="protein sequence ID" value="THV20544.1"/>
    <property type="molecule type" value="Genomic_DNA"/>
</dbReference>
<keyword evidence="2 9" id="KW-0813">Transport</keyword>
<feature type="transmembrane region" description="Helical" evidence="9">
    <location>
        <begin position="148"/>
        <end position="169"/>
    </location>
</feature>
<keyword evidence="6 9" id="KW-1133">Transmembrane helix</keyword>
<dbReference type="RefSeq" id="WP_136600005.1">
    <property type="nucleotide sequence ID" value="NZ_STGV01000007.1"/>
</dbReference>
<dbReference type="InterPro" id="IPR007387">
    <property type="entry name" value="TRAP_DctQ"/>
</dbReference>
<evidence type="ECO:0000256" key="9">
    <source>
        <dbReference type="RuleBase" id="RU369079"/>
    </source>
</evidence>
<dbReference type="GO" id="GO:0015740">
    <property type="term" value="P:C4-dicarboxylate transport"/>
    <property type="evidence" value="ECO:0007669"/>
    <property type="project" value="TreeGrafter"/>
</dbReference>
<name>A0A4S8NZ88_9HYPH</name>
<keyword evidence="4 9" id="KW-0997">Cell inner membrane</keyword>
<feature type="transmembrane region" description="Helical" evidence="9">
    <location>
        <begin position="35"/>
        <end position="56"/>
    </location>
</feature>
<dbReference type="Proteomes" id="UP000308828">
    <property type="component" value="Unassembled WGS sequence"/>
</dbReference>
<evidence type="ECO:0000256" key="4">
    <source>
        <dbReference type="ARBA" id="ARBA00022519"/>
    </source>
</evidence>
<evidence type="ECO:0000259" key="10">
    <source>
        <dbReference type="Pfam" id="PF04290"/>
    </source>
</evidence>
<feature type="domain" description="Tripartite ATP-independent periplasmic transporters DctQ component" evidence="10">
    <location>
        <begin position="45"/>
        <end position="173"/>
    </location>
</feature>
<keyword evidence="3" id="KW-1003">Cell membrane</keyword>
<evidence type="ECO:0000313" key="11">
    <source>
        <dbReference type="EMBL" id="THV20544.1"/>
    </source>
</evidence>
<evidence type="ECO:0000256" key="8">
    <source>
        <dbReference type="ARBA" id="ARBA00038436"/>
    </source>
</evidence>
<keyword evidence="12" id="KW-1185">Reference proteome</keyword>
<protein>
    <recommendedName>
        <fullName evidence="9">TRAP transporter small permease protein</fullName>
    </recommendedName>
</protein>
<evidence type="ECO:0000256" key="7">
    <source>
        <dbReference type="ARBA" id="ARBA00023136"/>
    </source>
</evidence>
<feature type="transmembrane region" description="Helical" evidence="9">
    <location>
        <begin position="68"/>
        <end position="86"/>
    </location>
</feature>
<sequence>MTEQPHAPISVEEMAHAFEEEAAPVDLSHHAIEDWFTLVIFWGMGLSVFLQFFTRYVLNNSFSWTEEIAANCLVVVVFMGSVMCVRTMRHIQVDLLYRFLPNRLVRILELLVDAVGIAFFAYMTWLMWRYLEIVGEERMVTVDLPRGIVFYTVFAAFALMFARSVHNLVKDLTGQRTTRQKAQDEINAGGI</sequence>
<evidence type="ECO:0000256" key="3">
    <source>
        <dbReference type="ARBA" id="ARBA00022475"/>
    </source>
</evidence>
<dbReference type="OrthoDB" id="7843639at2"/>
<dbReference type="InterPro" id="IPR055348">
    <property type="entry name" value="DctQ"/>
</dbReference>
<organism evidence="11 12">
    <name type="scientific">Peteryoungia ipomoeae</name>
    <dbReference type="NCBI Taxonomy" id="1210932"/>
    <lineage>
        <taxon>Bacteria</taxon>
        <taxon>Pseudomonadati</taxon>
        <taxon>Pseudomonadota</taxon>
        <taxon>Alphaproteobacteria</taxon>
        <taxon>Hyphomicrobiales</taxon>
        <taxon>Rhizobiaceae</taxon>
        <taxon>Peteryoungia</taxon>
    </lineage>
</organism>
<comment type="subunit">
    <text evidence="9">The complex comprises the extracytoplasmic solute receptor protein and the two transmembrane proteins.</text>
</comment>
<evidence type="ECO:0000256" key="1">
    <source>
        <dbReference type="ARBA" id="ARBA00004429"/>
    </source>
</evidence>
<dbReference type="GO" id="GO:0005886">
    <property type="term" value="C:plasma membrane"/>
    <property type="evidence" value="ECO:0007669"/>
    <property type="project" value="UniProtKB-SubCell"/>
</dbReference>
<dbReference type="Pfam" id="PF04290">
    <property type="entry name" value="DctQ"/>
    <property type="match status" value="1"/>
</dbReference>
<comment type="caution">
    <text evidence="11">The sequence shown here is derived from an EMBL/GenBank/DDBJ whole genome shotgun (WGS) entry which is preliminary data.</text>
</comment>
<dbReference type="PANTHER" id="PTHR35011:SF11">
    <property type="entry name" value="TRAP TRANSPORTER SMALL PERMEASE PROTEIN"/>
    <property type="match status" value="1"/>
</dbReference>
<feature type="transmembrane region" description="Helical" evidence="9">
    <location>
        <begin position="107"/>
        <end position="128"/>
    </location>
</feature>
<comment type="subcellular location">
    <subcellularLocation>
        <location evidence="1 9">Cell inner membrane</location>
        <topology evidence="1 9">Multi-pass membrane protein</topology>
    </subcellularLocation>
</comment>
<dbReference type="PANTHER" id="PTHR35011">
    <property type="entry name" value="2,3-DIKETO-L-GULONATE TRAP TRANSPORTER SMALL PERMEASE PROTEIN YIAM"/>
    <property type="match status" value="1"/>
</dbReference>